<organism evidence="2 3">
    <name type="scientific">Jannaschia pohangensis</name>
    <dbReference type="NCBI Taxonomy" id="390807"/>
    <lineage>
        <taxon>Bacteria</taxon>
        <taxon>Pseudomonadati</taxon>
        <taxon>Pseudomonadota</taxon>
        <taxon>Alphaproteobacteria</taxon>
        <taxon>Rhodobacterales</taxon>
        <taxon>Roseobacteraceae</taxon>
        <taxon>Jannaschia</taxon>
    </lineage>
</organism>
<name>A0A1I3J3X4_9RHOB</name>
<feature type="chain" id="PRO_5011498715" evidence="1">
    <location>
        <begin position="25"/>
        <end position="162"/>
    </location>
</feature>
<dbReference type="STRING" id="390807.SAMN04488095_1199"/>
<protein>
    <submittedName>
        <fullName evidence="2">Non-specific serine/threonine protein kinase</fullName>
    </submittedName>
</protein>
<gene>
    <name evidence="2" type="ORF">SAMN04488095_1199</name>
</gene>
<keyword evidence="2" id="KW-0418">Kinase</keyword>
<keyword evidence="1" id="KW-0732">Signal</keyword>
<keyword evidence="3" id="KW-1185">Reference proteome</keyword>
<keyword evidence="2" id="KW-0723">Serine/threonine-protein kinase</keyword>
<dbReference type="RefSeq" id="WP_092778015.1">
    <property type="nucleotide sequence ID" value="NZ_FORA01000001.1"/>
</dbReference>
<evidence type="ECO:0000313" key="2">
    <source>
        <dbReference type="EMBL" id="SFI54981.1"/>
    </source>
</evidence>
<dbReference type="OrthoDB" id="5973611at2"/>
<reference evidence="2 3" key="1">
    <citation type="submission" date="2016-10" db="EMBL/GenBank/DDBJ databases">
        <authorList>
            <person name="de Groot N.N."/>
        </authorList>
    </citation>
    <scope>NUCLEOTIDE SEQUENCE [LARGE SCALE GENOMIC DNA]</scope>
    <source>
        <strain evidence="2 3">DSM 19073</strain>
    </source>
</reference>
<proteinExistence type="predicted"/>
<evidence type="ECO:0000256" key="1">
    <source>
        <dbReference type="SAM" id="SignalP"/>
    </source>
</evidence>
<dbReference type="EMBL" id="FORA01000001">
    <property type="protein sequence ID" value="SFI54981.1"/>
    <property type="molecule type" value="Genomic_DNA"/>
</dbReference>
<sequence length="162" mass="17291">MFAHTLTATALGLALSCLAGAALACPDVSQNGAYGRFTGQQLYEAKFFSVTAGGDFPIRARCKGIYNALRSERGEGFFPVRPDFTLETPGLAGFTLVISVVSDCDSALLINTPAGNWYYDDDDNGNLDARIDLTAPSSGVLDIWVGTADGEYCDAQLRLETF</sequence>
<accession>A0A1I3J3X4</accession>
<keyword evidence="2" id="KW-0808">Transferase</keyword>
<dbReference type="AlphaFoldDB" id="A0A1I3J3X4"/>
<evidence type="ECO:0000313" key="3">
    <source>
        <dbReference type="Proteomes" id="UP000199110"/>
    </source>
</evidence>
<dbReference type="GO" id="GO:0004674">
    <property type="term" value="F:protein serine/threonine kinase activity"/>
    <property type="evidence" value="ECO:0007669"/>
    <property type="project" value="UniProtKB-KW"/>
</dbReference>
<feature type="signal peptide" evidence="1">
    <location>
        <begin position="1"/>
        <end position="24"/>
    </location>
</feature>
<dbReference type="Proteomes" id="UP000199110">
    <property type="component" value="Unassembled WGS sequence"/>
</dbReference>